<dbReference type="PANTHER" id="PTHR34582">
    <property type="entry name" value="UPF0702 TRANSMEMBRANE PROTEIN YCAP"/>
    <property type="match status" value="1"/>
</dbReference>
<organism evidence="11 12">
    <name type="scientific">Rhodococcus rhodochrous</name>
    <dbReference type="NCBI Taxonomy" id="1829"/>
    <lineage>
        <taxon>Bacteria</taxon>
        <taxon>Bacillati</taxon>
        <taxon>Actinomycetota</taxon>
        <taxon>Actinomycetes</taxon>
        <taxon>Mycobacteriales</taxon>
        <taxon>Nocardiaceae</taxon>
        <taxon>Rhodococcus</taxon>
    </lineage>
</organism>
<keyword evidence="3" id="KW-1003">Cell membrane</keyword>
<keyword evidence="4 8" id="KW-0812">Transmembrane</keyword>
<reference evidence="11" key="1">
    <citation type="submission" date="2021-11" db="EMBL/GenBank/DDBJ databases">
        <title>Development of a sustainable strategy for remediation of hydrocarbon-contaminated territories based on the waste exchange concept.</title>
        <authorList>
            <person name="Elkin A."/>
        </authorList>
    </citation>
    <scope>NUCLEOTIDE SEQUENCE</scope>
    <source>
        <strain evidence="11">IEGM 757</strain>
    </source>
</reference>
<dbReference type="Proteomes" id="UP001198630">
    <property type="component" value="Unassembled WGS sequence"/>
</dbReference>
<dbReference type="GO" id="GO:0005886">
    <property type="term" value="C:plasma membrane"/>
    <property type="evidence" value="ECO:0007669"/>
    <property type="project" value="UniProtKB-SubCell"/>
</dbReference>
<evidence type="ECO:0000256" key="2">
    <source>
        <dbReference type="ARBA" id="ARBA00006448"/>
    </source>
</evidence>
<protein>
    <submittedName>
        <fullName evidence="11">DUF421 domain-containing protein</fullName>
    </submittedName>
</protein>
<dbReference type="InterPro" id="IPR007353">
    <property type="entry name" value="DUF421"/>
</dbReference>
<evidence type="ECO:0000313" key="12">
    <source>
        <dbReference type="Proteomes" id="UP001198630"/>
    </source>
</evidence>
<feature type="domain" description="YetF C-terminal" evidence="9">
    <location>
        <begin position="89"/>
        <end position="156"/>
    </location>
</feature>
<dbReference type="InterPro" id="IPR023090">
    <property type="entry name" value="UPF0702_alpha/beta_dom_sf"/>
</dbReference>
<dbReference type="RefSeq" id="WP_230792375.1">
    <property type="nucleotide sequence ID" value="NZ_JAJNCO010000019.1"/>
</dbReference>
<comment type="subcellular location">
    <subcellularLocation>
        <location evidence="1">Cell membrane</location>
        <topology evidence="1">Multi-pass membrane protein</topology>
    </subcellularLocation>
</comment>
<evidence type="ECO:0000256" key="6">
    <source>
        <dbReference type="ARBA" id="ARBA00023136"/>
    </source>
</evidence>
<dbReference type="Pfam" id="PF20730">
    <property type="entry name" value="YetF_N"/>
    <property type="match status" value="1"/>
</dbReference>
<feature type="transmembrane region" description="Helical" evidence="8">
    <location>
        <begin position="12"/>
        <end position="31"/>
    </location>
</feature>
<evidence type="ECO:0000256" key="7">
    <source>
        <dbReference type="SAM" id="MobiDB-lite"/>
    </source>
</evidence>
<name>A0AAW4XN12_RHORH</name>
<evidence type="ECO:0000256" key="1">
    <source>
        <dbReference type="ARBA" id="ARBA00004651"/>
    </source>
</evidence>
<dbReference type="AlphaFoldDB" id="A0AAW4XN12"/>
<dbReference type="EMBL" id="JAJNCO010000019">
    <property type="protein sequence ID" value="MCD2114296.1"/>
    <property type="molecule type" value="Genomic_DNA"/>
</dbReference>
<evidence type="ECO:0000313" key="11">
    <source>
        <dbReference type="EMBL" id="MCD2114296.1"/>
    </source>
</evidence>
<evidence type="ECO:0000256" key="4">
    <source>
        <dbReference type="ARBA" id="ARBA00022692"/>
    </source>
</evidence>
<sequence>MWFGSWSDLMRVVLVGAAAYLWLVVVLRISGKRTLAKLNAFDLVVTVALGSTLATILLSSDVSWSEGAVALVLLAALQYLAAFVSSRRPRVRTVLTADPTLLVEDGVLLDRALAQQRVSPGEVRQAVRASGFGDLAQVAAVVLETDGSFSVIACEQRGDGSALQDVARPADDDRRPNTHDGDRR</sequence>
<evidence type="ECO:0000256" key="8">
    <source>
        <dbReference type="SAM" id="Phobius"/>
    </source>
</evidence>
<evidence type="ECO:0000256" key="3">
    <source>
        <dbReference type="ARBA" id="ARBA00022475"/>
    </source>
</evidence>
<comment type="caution">
    <text evidence="11">The sequence shown here is derived from an EMBL/GenBank/DDBJ whole genome shotgun (WGS) entry which is preliminary data.</text>
</comment>
<dbReference type="InterPro" id="IPR048454">
    <property type="entry name" value="YetF_N"/>
</dbReference>
<evidence type="ECO:0000259" key="10">
    <source>
        <dbReference type="Pfam" id="PF20730"/>
    </source>
</evidence>
<proteinExistence type="inferred from homology"/>
<gene>
    <name evidence="11" type="ORF">LQ384_24605</name>
</gene>
<feature type="transmembrane region" description="Helical" evidence="8">
    <location>
        <begin position="64"/>
        <end position="84"/>
    </location>
</feature>
<dbReference type="PANTHER" id="PTHR34582:SF6">
    <property type="entry name" value="UPF0702 TRANSMEMBRANE PROTEIN YCAP"/>
    <property type="match status" value="1"/>
</dbReference>
<dbReference type="Gene3D" id="3.30.240.20">
    <property type="entry name" value="bsu07140 like domains"/>
    <property type="match status" value="1"/>
</dbReference>
<comment type="similarity">
    <text evidence="2">Belongs to the UPF0702 family.</text>
</comment>
<keyword evidence="6 8" id="KW-0472">Membrane</keyword>
<evidence type="ECO:0000259" key="9">
    <source>
        <dbReference type="Pfam" id="PF04239"/>
    </source>
</evidence>
<keyword evidence="5 8" id="KW-1133">Transmembrane helix</keyword>
<feature type="domain" description="YetF-like N-terminal transmembrane" evidence="10">
    <location>
        <begin position="20"/>
        <end position="83"/>
    </location>
</feature>
<feature type="transmembrane region" description="Helical" evidence="8">
    <location>
        <begin position="38"/>
        <end position="58"/>
    </location>
</feature>
<feature type="compositionally biased region" description="Basic and acidic residues" evidence="7">
    <location>
        <begin position="168"/>
        <end position="184"/>
    </location>
</feature>
<accession>A0AAW4XN12</accession>
<feature type="region of interest" description="Disordered" evidence="7">
    <location>
        <begin position="159"/>
        <end position="184"/>
    </location>
</feature>
<dbReference type="Pfam" id="PF04239">
    <property type="entry name" value="DUF421"/>
    <property type="match status" value="1"/>
</dbReference>
<evidence type="ECO:0000256" key="5">
    <source>
        <dbReference type="ARBA" id="ARBA00022989"/>
    </source>
</evidence>